<accession>A0ABR8KBW2</accession>
<dbReference type="RefSeq" id="WP_190957235.1">
    <property type="nucleotide sequence ID" value="NZ_JACJTU010000022.1"/>
</dbReference>
<organism evidence="1 2">
    <name type="scientific">Nostoc paludosum FACHB-159</name>
    <dbReference type="NCBI Taxonomy" id="2692908"/>
    <lineage>
        <taxon>Bacteria</taxon>
        <taxon>Bacillati</taxon>
        <taxon>Cyanobacteriota</taxon>
        <taxon>Cyanophyceae</taxon>
        <taxon>Nostocales</taxon>
        <taxon>Nostocaceae</taxon>
        <taxon>Nostoc</taxon>
    </lineage>
</organism>
<evidence type="ECO:0000313" key="1">
    <source>
        <dbReference type="EMBL" id="MBD2736525.1"/>
    </source>
</evidence>
<comment type="caution">
    <text evidence="1">The sequence shown here is derived from an EMBL/GenBank/DDBJ whole genome shotgun (WGS) entry which is preliminary data.</text>
</comment>
<dbReference type="Proteomes" id="UP000637383">
    <property type="component" value="Unassembled WGS sequence"/>
</dbReference>
<keyword evidence="2" id="KW-1185">Reference proteome</keyword>
<gene>
    <name evidence="1" type="ORF">H6H03_21985</name>
</gene>
<dbReference type="EMBL" id="JACJTU010000022">
    <property type="protein sequence ID" value="MBD2736525.1"/>
    <property type="molecule type" value="Genomic_DNA"/>
</dbReference>
<evidence type="ECO:0000313" key="2">
    <source>
        <dbReference type="Proteomes" id="UP000637383"/>
    </source>
</evidence>
<sequence length="90" mass="10751">MDKYYLSKSAVRGNGGNRFIRRKFCDIAFLRQRYGVVEPGSQWPDFDLINDNFIEMWSVGVARRRHRQDLADSTAWIRSVRENEWSKSHR</sequence>
<name>A0ABR8KBW2_9NOSO</name>
<reference evidence="1 2" key="1">
    <citation type="journal article" date="2020" name="ISME J.">
        <title>Comparative genomics reveals insights into cyanobacterial evolution and habitat adaptation.</title>
        <authorList>
            <person name="Chen M.Y."/>
            <person name="Teng W.K."/>
            <person name="Zhao L."/>
            <person name="Hu C.X."/>
            <person name="Zhou Y.K."/>
            <person name="Han B.P."/>
            <person name="Song L.R."/>
            <person name="Shu W.S."/>
        </authorList>
    </citation>
    <scope>NUCLEOTIDE SEQUENCE [LARGE SCALE GENOMIC DNA]</scope>
    <source>
        <strain evidence="1 2">FACHB-159</strain>
    </source>
</reference>
<proteinExistence type="predicted"/>
<protein>
    <submittedName>
        <fullName evidence="1">Uncharacterized protein</fullName>
    </submittedName>
</protein>